<keyword evidence="5" id="KW-0521">NADP</keyword>
<dbReference type="SUPFAM" id="SSF51735">
    <property type="entry name" value="NAD(P)-binding Rossmann-fold domains"/>
    <property type="match status" value="1"/>
</dbReference>
<dbReference type="PANTHER" id="PTHR23429">
    <property type="entry name" value="GLUCOSE-6-PHOSPHATE 1-DEHYDROGENASE G6PD"/>
    <property type="match status" value="1"/>
</dbReference>
<dbReference type="Proteomes" id="UP000221165">
    <property type="component" value="Unassembled WGS sequence"/>
</dbReference>
<dbReference type="PANTHER" id="PTHR23429:SF0">
    <property type="entry name" value="GLUCOSE-6-PHOSPHATE 1-DEHYDROGENASE"/>
    <property type="match status" value="1"/>
</dbReference>
<gene>
    <name evidence="10" type="ORF">CSUI_008434</name>
</gene>
<dbReference type="GO" id="GO:0006006">
    <property type="term" value="P:glucose metabolic process"/>
    <property type="evidence" value="ECO:0007669"/>
    <property type="project" value="UniProtKB-KW"/>
</dbReference>
<keyword evidence="7" id="KW-0119">Carbohydrate metabolism</keyword>
<dbReference type="InterPro" id="IPR019796">
    <property type="entry name" value="G6P_DH_AS"/>
</dbReference>
<dbReference type="PRINTS" id="PR00079">
    <property type="entry name" value="G6PDHDRGNASE"/>
</dbReference>
<dbReference type="InterPro" id="IPR022675">
    <property type="entry name" value="G6P_DH_C"/>
</dbReference>
<evidence type="ECO:0000259" key="9">
    <source>
        <dbReference type="Pfam" id="PF02781"/>
    </source>
</evidence>
<dbReference type="AlphaFoldDB" id="A0A2C6KMN5"/>
<comment type="pathway">
    <text evidence="1">Carbohydrate degradation; pentose phosphate pathway; D-ribulose 5-phosphate from D-glucose 6-phosphate (oxidative stage): step 1/3.</text>
</comment>
<protein>
    <recommendedName>
        <fullName evidence="3">glucose-6-phosphate dehydrogenase (NADP(+))</fullName>
        <ecNumber evidence="3">1.1.1.49</ecNumber>
    </recommendedName>
</protein>
<dbReference type="GO" id="GO:0009051">
    <property type="term" value="P:pentose-phosphate shunt, oxidative branch"/>
    <property type="evidence" value="ECO:0007669"/>
    <property type="project" value="TreeGrafter"/>
</dbReference>
<dbReference type="EMBL" id="MIGC01004721">
    <property type="protein sequence ID" value="PHJ17742.1"/>
    <property type="molecule type" value="Genomic_DNA"/>
</dbReference>
<proteinExistence type="inferred from homology"/>
<feature type="domain" description="Glucose-6-phosphate dehydrogenase C-terminal" evidence="9">
    <location>
        <begin position="90"/>
        <end position="229"/>
    </location>
</feature>
<comment type="caution">
    <text evidence="10">The sequence shown here is derived from an EMBL/GenBank/DDBJ whole genome shotgun (WGS) entry which is preliminary data.</text>
</comment>
<evidence type="ECO:0000259" key="8">
    <source>
        <dbReference type="Pfam" id="PF00479"/>
    </source>
</evidence>
<dbReference type="GO" id="GO:0050661">
    <property type="term" value="F:NADP binding"/>
    <property type="evidence" value="ECO:0007669"/>
    <property type="project" value="InterPro"/>
</dbReference>
<dbReference type="Pfam" id="PF00479">
    <property type="entry name" value="G6PD_N"/>
    <property type="match status" value="1"/>
</dbReference>
<evidence type="ECO:0000256" key="2">
    <source>
        <dbReference type="ARBA" id="ARBA00009975"/>
    </source>
</evidence>
<dbReference type="InterPro" id="IPR022674">
    <property type="entry name" value="G6P_DH_NAD-bd"/>
</dbReference>
<evidence type="ECO:0000256" key="1">
    <source>
        <dbReference type="ARBA" id="ARBA00004937"/>
    </source>
</evidence>
<dbReference type="Gene3D" id="3.30.360.10">
    <property type="entry name" value="Dihydrodipicolinate Reductase, domain 2"/>
    <property type="match status" value="1"/>
</dbReference>
<evidence type="ECO:0000313" key="11">
    <source>
        <dbReference type="Proteomes" id="UP000221165"/>
    </source>
</evidence>
<dbReference type="Gene3D" id="3.40.50.720">
    <property type="entry name" value="NAD(P)-binding Rossmann-like Domain"/>
    <property type="match status" value="1"/>
</dbReference>
<keyword evidence="4" id="KW-0313">Glucose metabolism</keyword>
<keyword evidence="11" id="KW-1185">Reference proteome</keyword>
<dbReference type="OrthoDB" id="60984at2759"/>
<dbReference type="GeneID" id="94431778"/>
<evidence type="ECO:0000256" key="6">
    <source>
        <dbReference type="ARBA" id="ARBA00023002"/>
    </source>
</evidence>
<dbReference type="InterPro" id="IPR001282">
    <property type="entry name" value="G6P_DH"/>
</dbReference>
<name>A0A2C6KMN5_9APIC</name>
<evidence type="ECO:0000256" key="7">
    <source>
        <dbReference type="ARBA" id="ARBA00023277"/>
    </source>
</evidence>
<evidence type="ECO:0000256" key="3">
    <source>
        <dbReference type="ARBA" id="ARBA00013019"/>
    </source>
</evidence>
<feature type="non-terminal residue" evidence="10">
    <location>
        <position position="230"/>
    </location>
</feature>
<dbReference type="RefSeq" id="XP_067919457.1">
    <property type="nucleotide sequence ID" value="XM_068068567.1"/>
</dbReference>
<dbReference type="UniPathway" id="UPA00115"/>
<dbReference type="EC" id="1.1.1.49" evidence="3"/>
<dbReference type="SUPFAM" id="SSF55347">
    <property type="entry name" value="Glyceraldehyde-3-phosphate dehydrogenase-like, C-terminal domain"/>
    <property type="match status" value="1"/>
</dbReference>
<dbReference type="PROSITE" id="PS00069">
    <property type="entry name" value="G6P_DEHYDROGENASE"/>
    <property type="match status" value="1"/>
</dbReference>
<accession>A0A2C6KMN5</accession>
<organism evidence="10 11">
    <name type="scientific">Cystoisospora suis</name>
    <dbReference type="NCBI Taxonomy" id="483139"/>
    <lineage>
        <taxon>Eukaryota</taxon>
        <taxon>Sar</taxon>
        <taxon>Alveolata</taxon>
        <taxon>Apicomplexa</taxon>
        <taxon>Conoidasida</taxon>
        <taxon>Coccidia</taxon>
        <taxon>Eucoccidiorida</taxon>
        <taxon>Eimeriorina</taxon>
        <taxon>Sarcocystidae</taxon>
        <taxon>Cystoisospora</taxon>
    </lineage>
</organism>
<dbReference type="Pfam" id="PF02781">
    <property type="entry name" value="G6PD_C"/>
    <property type="match status" value="1"/>
</dbReference>
<keyword evidence="6" id="KW-0560">Oxidoreductase</keyword>
<dbReference type="GO" id="GO:0004345">
    <property type="term" value="F:glucose-6-phosphate dehydrogenase activity"/>
    <property type="evidence" value="ECO:0007669"/>
    <property type="project" value="UniProtKB-EC"/>
</dbReference>
<dbReference type="VEuPathDB" id="ToxoDB:CSUI_008434"/>
<reference evidence="10 11" key="1">
    <citation type="journal article" date="2017" name="Int. J. Parasitol.">
        <title>The genome of the protozoan parasite Cystoisospora suis and a reverse vaccinology approach to identify vaccine candidates.</title>
        <authorList>
            <person name="Palmieri N."/>
            <person name="Shrestha A."/>
            <person name="Ruttkowski B."/>
            <person name="Beck T."/>
            <person name="Vogl C."/>
            <person name="Tomley F."/>
            <person name="Blake D.P."/>
            <person name="Joachim A."/>
        </authorList>
    </citation>
    <scope>NUCLEOTIDE SEQUENCE [LARGE SCALE GENOMIC DNA]</scope>
    <source>
        <strain evidence="10 11">Wien I</strain>
    </source>
</reference>
<sequence>MRKVEGNSQRVGRLLYLALPPDVFLPSVENYRKACWNDRGWNRVVVEKPFGRDLLTSDELSAKLMKLLKEREIFRMDHYLGKEMSLSLTALRFANVAFMPLFHRHYVQSVRITFKEDGGTWGRGGYFDNYGVIRDVMQNHMIQLLTLVAMERPASLNDDDIRDEKVKVLKQIPAIKIDETVIGQFTKSEDGQIPGYTDDETVPKGSRTPTFCTAVLWINNERWSGVPFIF</sequence>
<comment type="similarity">
    <text evidence="2">Belongs to the glucose-6-phosphate dehydrogenase family.</text>
</comment>
<evidence type="ECO:0000256" key="5">
    <source>
        <dbReference type="ARBA" id="ARBA00022857"/>
    </source>
</evidence>
<dbReference type="InterPro" id="IPR036291">
    <property type="entry name" value="NAD(P)-bd_dom_sf"/>
</dbReference>
<evidence type="ECO:0000313" key="10">
    <source>
        <dbReference type="EMBL" id="PHJ17742.1"/>
    </source>
</evidence>
<feature type="domain" description="Glucose-6-phosphate dehydrogenase NAD-binding" evidence="8">
    <location>
        <begin position="7"/>
        <end position="84"/>
    </location>
</feature>
<evidence type="ECO:0000256" key="4">
    <source>
        <dbReference type="ARBA" id="ARBA00022526"/>
    </source>
</evidence>